<name>A0AAC9J049_VIRHA</name>
<dbReference type="Gene3D" id="1.10.10.10">
    <property type="entry name" value="Winged helix-like DNA-binding domain superfamily/Winged helix DNA-binding domain"/>
    <property type="match status" value="1"/>
</dbReference>
<dbReference type="EMBL" id="CP017962">
    <property type="protein sequence ID" value="APC48132.1"/>
    <property type="molecule type" value="Genomic_DNA"/>
</dbReference>
<dbReference type="InterPro" id="IPR036388">
    <property type="entry name" value="WH-like_DNA-bd_sf"/>
</dbReference>
<evidence type="ECO:0000313" key="1">
    <source>
        <dbReference type="EMBL" id="APC48132.1"/>
    </source>
</evidence>
<dbReference type="GeneID" id="71514344"/>
<organism evidence="1 2">
    <name type="scientific">Virgibacillus halodenitrificans</name>
    <name type="common">Bacillus halodenitrificans</name>
    <dbReference type="NCBI Taxonomy" id="1482"/>
    <lineage>
        <taxon>Bacteria</taxon>
        <taxon>Bacillati</taxon>
        <taxon>Bacillota</taxon>
        <taxon>Bacilli</taxon>
        <taxon>Bacillales</taxon>
        <taxon>Bacillaceae</taxon>
        <taxon>Virgibacillus</taxon>
    </lineage>
</organism>
<accession>A0AAC9J049</accession>
<reference evidence="1 2" key="1">
    <citation type="submission" date="2016-11" db="EMBL/GenBank/DDBJ databases">
        <title>Complete genome sequencing of Virgibacillus halodenitrificans PDB-F2.</title>
        <authorList>
            <person name="Sun Z."/>
            <person name="Zhou Y."/>
            <person name="Li H."/>
        </authorList>
    </citation>
    <scope>NUCLEOTIDE SEQUENCE [LARGE SCALE GENOMIC DNA]</scope>
    <source>
        <strain evidence="1 2">PDB-F2</strain>
    </source>
</reference>
<evidence type="ECO:0000313" key="2">
    <source>
        <dbReference type="Proteomes" id="UP000182945"/>
    </source>
</evidence>
<proteinExistence type="predicted"/>
<gene>
    <name evidence="1" type="ORF">BME96_08065</name>
</gene>
<dbReference type="RefSeq" id="WP_071648842.1">
    <property type="nucleotide sequence ID" value="NZ_CP017962.1"/>
</dbReference>
<dbReference type="Proteomes" id="UP000182945">
    <property type="component" value="Chromosome"/>
</dbReference>
<protein>
    <submittedName>
        <fullName evidence="1">Uncharacterized protein</fullName>
    </submittedName>
</protein>
<dbReference type="AlphaFoldDB" id="A0AAC9J049"/>
<dbReference type="KEGG" id="vhl:BME96_08065"/>
<sequence>MDIYNVALKDKLNLFEISILVQLEKNKNHFIRIEEISDDILTQSYIRKYIYGLVKKGYVMKHFSKYRINDFPLTCTNGQT</sequence>